<dbReference type="SUPFAM" id="SSF51445">
    <property type="entry name" value="(Trans)glycosidases"/>
    <property type="match status" value="1"/>
</dbReference>
<dbReference type="InterPro" id="IPR006311">
    <property type="entry name" value="TAT_signal"/>
</dbReference>
<evidence type="ECO:0000256" key="2">
    <source>
        <dbReference type="ARBA" id="ARBA00022801"/>
    </source>
</evidence>
<dbReference type="AlphaFoldDB" id="A0A562RFT9"/>
<evidence type="ECO:0000256" key="3">
    <source>
        <dbReference type="ARBA" id="ARBA00023295"/>
    </source>
</evidence>
<comment type="similarity">
    <text evidence="1">Belongs to the glycosyl hydrolase 2 family.</text>
</comment>
<dbReference type="PANTHER" id="PTHR42732">
    <property type="entry name" value="BETA-GALACTOSIDASE"/>
    <property type="match status" value="1"/>
</dbReference>
<dbReference type="EMBL" id="VLLB01000002">
    <property type="protein sequence ID" value="TWI67434.1"/>
    <property type="molecule type" value="Genomic_DNA"/>
</dbReference>
<dbReference type="Proteomes" id="UP000318431">
    <property type="component" value="Unassembled WGS sequence"/>
</dbReference>
<feature type="region of interest" description="Disordered" evidence="4">
    <location>
        <begin position="871"/>
        <end position="890"/>
    </location>
</feature>
<comment type="caution">
    <text evidence="7">The sequence shown here is derived from an EMBL/GenBank/DDBJ whole genome shotgun (WGS) entry which is preliminary data.</text>
</comment>
<dbReference type="GO" id="GO:0005975">
    <property type="term" value="P:carbohydrate metabolic process"/>
    <property type="evidence" value="ECO:0007669"/>
    <property type="project" value="InterPro"/>
</dbReference>
<dbReference type="Pfam" id="PF00703">
    <property type="entry name" value="Glyco_hydro_2"/>
    <property type="match status" value="1"/>
</dbReference>
<organism evidence="7 8">
    <name type="scientific">Pseudoduganella lurida</name>
    <dbReference type="NCBI Taxonomy" id="1036180"/>
    <lineage>
        <taxon>Bacteria</taxon>
        <taxon>Pseudomonadati</taxon>
        <taxon>Pseudomonadota</taxon>
        <taxon>Betaproteobacteria</taxon>
        <taxon>Burkholderiales</taxon>
        <taxon>Oxalobacteraceae</taxon>
        <taxon>Telluria group</taxon>
        <taxon>Pseudoduganella</taxon>
    </lineage>
</organism>
<gene>
    <name evidence="7" type="ORF">IP91_01547</name>
</gene>
<dbReference type="InterPro" id="IPR051913">
    <property type="entry name" value="GH2_Domain-Containing"/>
</dbReference>
<reference evidence="7 8" key="1">
    <citation type="journal article" date="2015" name="Stand. Genomic Sci.">
        <title>Genomic Encyclopedia of Bacterial and Archaeal Type Strains, Phase III: the genomes of soil and plant-associated and newly described type strains.</title>
        <authorList>
            <person name="Whitman W.B."/>
            <person name="Woyke T."/>
            <person name="Klenk H.P."/>
            <person name="Zhou Y."/>
            <person name="Lilburn T.G."/>
            <person name="Beck B.J."/>
            <person name="De Vos P."/>
            <person name="Vandamme P."/>
            <person name="Eisen J.A."/>
            <person name="Garrity G."/>
            <person name="Hugenholtz P."/>
            <person name="Kyrpides N.C."/>
        </authorList>
    </citation>
    <scope>NUCLEOTIDE SEQUENCE [LARGE SCALE GENOMIC DNA]</scope>
    <source>
        <strain evidence="7 8">CGMCC 1.10822</strain>
    </source>
</reference>
<proteinExistence type="inferred from homology"/>
<dbReference type="PROSITE" id="PS51318">
    <property type="entry name" value="TAT"/>
    <property type="match status" value="1"/>
</dbReference>
<evidence type="ECO:0000256" key="1">
    <source>
        <dbReference type="ARBA" id="ARBA00007401"/>
    </source>
</evidence>
<feature type="domain" description="Glycoside hydrolase family 2 immunoglobulin-like beta-sandwich" evidence="6">
    <location>
        <begin position="281"/>
        <end position="354"/>
    </location>
</feature>
<dbReference type="InterPro" id="IPR008979">
    <property type="entry name" value="Galactose-bd-like_sf"/>
</dbReference>
<dbReference type="Gene3D" id="2.60.40.10">
    <property type="entry name" value="Immunoglobulins"/>
    <property type="match status" value="1"/>
</dbReference>
<dbReference type="RefSeq" id="WP_158643110.1">
    <property type="nucleotide sequence ID" value="NZ_VLLB01000002.1"/>
</dbReference>
<dbReference type="InterPro" id="IPR017853">
    <property type="entry name" value="GH"/>
</dbReference>
<feature type="signal peptide" evidence="5">
    <location>
        <begin position="1"/>
        <end position="25"/>
    </location>
</feature>
<dbReference type="Gene3D" id="3.20.20.80">
    <property type="entry name" value="Glycosidases"/>
    <property type="match status" value="1"/>
</dbReference>
<name>A0A562RFT9_9BURK</name>
<dbReference type="PANTHER" id="PTHR42732:SF2">
    <property type="entry name" value="BETA-MANNOSIDASE"/>
    <property type="match status" value="1"/>
</dbReference>
<dbReference type="SUPFAM" id="SSF49785">
    <property type="entry name" value="Galactose-binding domain-like"/>
    <property type="match status" value="1"/>
</dbReference>
<dbReference type="OrthoDB" id="9758603at2"/>
<keyword evidence="3" id="KW-0326">Glycosidase</keyword>
<keyword evidence="2 7" id="KW-0378">Hydrolase</keyword>
<keyword evidence="5" id="KW-0732">Signal</keyword>
<evidence type="ECO:0000313" key="7">
    <source>
        <dbReference type="EMBL" id="TWI67434.1"/>
    </source>
</evidence>
<dbReference type="InterPro" id="IPR036156">
    <property type="entry name" value="Beta-gal/glucu_dom_sf"/>
</dbReference>
<dbReference type="InterPro" id="IPR006102">
    <property type="entry name" value="Ig-like_GH2"/>
</dbReference>
<keyword evidence="8" id="KW-1185">Reference proteome</keyword>
<evidence type="ECO:0000256" key="4">
    <source>
        <dbReference type="SAM" id="MobiDB-lite"/>
    </source>
</evidence>
<dbReference type="SUPFAM" id="SSF49303">
    <property type="entry name" value="beta-Galactosidase/glucuronidase domain"/>
    <property type="match status" value="1"/>
</dbReference>
<sequence length="1040" mass="114433">MPISLSRRNVLGASAALGLASTVDAFGFASAGKESLTAPGHSAIADDGWTLWLDRAARWQDDVIHLPERVPPLSALPVHPPTGGWNALYRGQGLAVTLPSTVEEHYWGQFGARPYTADEYRYAEDDPVPQNGAVPGISWWWKTIDIPASAAGRQLWLHIRGARMRAEVFLNEVLVGYSIMSELPIDCDLTGAMQPGQPNRLAIRITNPGGRYDWKDSNNTAWGKVKLYHSHGFGGIDRGLRLSVHPKEGRIRDAWVLNTPAPRVVTLHAEIATARTVPASELRATLLDAAGRKLAASVTVEQLAAADGITTARLRVHAPSARLWDIDTPNLYHLRLQWQVGEEVDTRIVRFGFRWFAAQGIGTNALFRMNGRRIKLYTAISWGFWGYNGLFPTPELARREVVAAKALGLNSLAFHRNVGKPEVLDCQDELGLTRTMEPGAGRQALGRMLKPGEALSPADAFSRDFMVSKCKAMVRAMRSHPSLVHYTLQNEVSADLNNPDVETVLRAMHDLDPSRSVILNDGFVGRGAAQAMLLPYDEHLYRSDVEKAGGWWVNHQGAGDQWYDRFYVDRERYIHRQTMREAIVEFGEMEGCAVGDNHVRMIADIERRGGRSYDLADHRAIVAGATAFLDKWGFRQAFPTTESYFLGVGRRQYDAWQNYLENIRIGDEVDMAAISGWESTSIENHSGIVDNLRYFHADPDLIRASLLPLRPVAKQRRYTYATGEVAELDLWLLNDTGQAPSGTLTLSVSAPDGRTVKVADHAVPVHVPDQFSYLLAERVPVPAFTQAGAYTIRLALSGRPDVTFERALWVTELQPAARPLRIAVSGISRSLRNRLAALPGVTLEEFRADARYDGLVASGLKADEIARRQIGDQTGLEAAPKKGDKPKLVPGELPPEVLQAVSRGLPLLALVPEDGLSDGVARQLAALGLFGYAGAVGNLRAPWMGNWNILRAHPLFDGIPSDMAAGVWHQIEGQPSNGLLVDGPGLEVIAAYSRDHDRRLGAASFTARHKGMKVLFHRLPDMVAPLQARFLLNALGWLAG</sequence>
<dbReference type="Gene3D" id="2.60.120.260">
    <property type="entry name" value="Galactose-binding domain-like"/>
    <property type="match status" value="1"/>
</dbReference>
<evidence type="ECO:0000256" key="5">
    <source>
        <dbReference type="SAM" id="SignalP"/>
    </source>
</evidence>
<dbReference type="GO" id="GO:0004553">
    <property type="term" value="F:hydrolase activity, hydrolyzing O-glycosyl compounds"/>
    <property type="evidence" value="ECO:0007669"/>
    <property type="project" value="InterPro"/>
</dbReference>
<evidence type="ECO:0000259" key="6">
    <source>
        <dbReference type="Pfam" id="PF00703"/>
    </source>
</evidence>
<accession>A0A562RFT9</accession>
<protein>
    <submittedName>
        <fullName evidence="7">Glycosyl hydrolase family 2</fullName>
    </submittedName>
</protein>
<evidence type="ECO:0000313" key="8">
    <source>
        <dbReference type="Proteomes" id="UP000318431"/>
    </source>
</evidence>
<dbReference type="InterPro" id="IPR013783">
    <property type="entry name" value="Ig-like_fold"/>
</dbReference>
<feature type="chain" id="PRO_5022192236" evidence="5">
    <location>
        <begin position="26"/>
        <end position="1040"/>
    </location>
</feature>